<evidence type="ECO:0000256" key="1">
    <source>
        <dbReference type="ARBA" id="ARBA00022679"/>
    </source>
</evidence>
<sequence length="153" mass="18024">MHDQDSLNQYIDKIQSKKQDNIQFNDIRMDISNCKIILNHFNARYPDMNAHNSIINVHDFANYIKELCLDNNKHKRFIINAGGGKTHFAAANVFKDMKNNISIIFIDSSLGKNQFIFSILHFALNNISNIKKFIFTTKYKIVRKIVYFFHFIF</sequence>
<dbReference type="Pfam" id="PF03421">
    <property type="entry name" value="Acetyltransf_14"/>
    <property type="match status" value="1"/>
</dbReference>
<protein>
    <submittedName>
        <fullName evidence="6">YopJ family acetyltransferase</fullName>
    </submittedName>
</protein>
<evidence type="ECO:0000256" key="3">
    <source>
        <dbReference type="ARBA" id="ARBA00023785"/>
    </source>
</evidence>
<gene>
    <name evidence="6" type="ORF">PSI14_03080</name>
</gene>
<evidence type="ECO:0000256" key="5">
    <source>
        <dbReference type="ARBA" id="ARBA00048662"/>
    </source>
</evidence>
<evidence type="ECO:0000313" key="6">
    <source>
        <dbReference type="EMBL" id="MDC9595877.1"/>
    </source>
</evidence>
<evidence type="ECO:0000313" key="7">
    <source>
        <dbReference type="Proteomes" id="UP001220225"/>
    </source>
</evidence>
<evidence type="ECO:0000256" key="2">
    <source>
        <dbReference type="ARBA" id="ARBA00023315"/>
    </source>
</evidence>
<dbReference type="RefSeq" id="WP_273574344.1">
    <property type="nucleotide sequence ID" value="NZ_JAQRFN010000002.1"/>
</dbReference>
<dbReference type="InterPro" id="IPR005083">
    <property type="entry name" value="YopJ-like"/>
</dbReference>
<comment type="similarity">
    <text evidence="3">Belongs to the acetyltransferase YopJ family.</text>
</comment>
<keyword evidence="7" id="KW-1185">Reference proteome</keyword>
<dbReference type="Proteomes" id="UP001220225">
    <property type="component" value="Unassembled WGS sequence"/>
</dbReference>
<comment type="catalytic activity">
    <reaction evidence="4">
        <text>L-threonyl-[protein] + acetyl-CoA = O-acetyl-L-threonyl-[protein] + CoA</text>
        <dbReference type="Rhea" id="RHEA:65340"/>
        <dbReference type="Rhea" id="RHEA-COMP:11060"/>
        <dbReference type="Rhea" id="RHEA-COMP:16780"/>
        <dbReference type="ChEBI" id="CHEBI:30013"/>
        <dbReference type="ChEBI" id="CHEBI:57287"/>
        <dbReference type="ChEBI" id="CHEBI:57288"/>
        <dbReference type="ChEBI" id="CHEBI:141025"/>
    </reaction>
    <physiologicalReaction direction="left-to-right" evidence="4">
        <dbReference type="Rhea" id="RHEA:65341"/>
    </physiologicalReaction>
</comment>
<name>A0ABT5LN97_9GAMM</name>
<comment type="caution">
    <text evidence="6">The sequence shown here is derived from an EMBL/GenBank/DDBJ whole genome shotgun (WGS) entry which is preliminary data.</text>
</comment>
<comment type="catalytic activity">
    <reaction evidence="5">
        <text>L-seryl-[protein] + acetyl-CoA = O-acetyl-L-seryl-[protein] + CoA</text>
        <dbReference type="Rhea" id="RHEA:59392"/>
        <dbReference type="Rhea" id="RHEA-COMP:9863"/>
        <dbReference type="Rhea" id="RHEA-COMP:15352"/>
        <dbReference type="ChEBI" id="CHEBI:29999"/>
        <dbReference type="ChEBI" id="CHEBI:57287"/>
        <dbReference type="ChEBI" id="CHEBI:57288"/>
        <dbReference type="ChEBI" id="CHEBI:141128"/>
    </reaction>
    <physiologicalReaction direction="left-to-right" evidence="5">
        <dbReference type="Rhea" id="RHEA:59393"/>
    </physiologicalReaction>
</comment>
<organism evidence="6 7">
    <name type="scientific">Xenorhabdus anantnagensis</name>
    <dbReference type="NCBI Taxonomy" id="3025875"/>
    <lineage>
        <taxon>Bacteria</taxon>
        <taxon>Pseudomonadati</taxon>
        <taxon>Pseudomonadota</taxon>
        <taxon>Gammaproteobacteria</taxon>
        <taxon>Enterobacterales</taxon>
        <taxon>Morganellaceae</taxon>
        <taxon>Xenorhabdus</taxon>
    </lineage>
</organism>
<accession>A0ABT5LN97</accession>
<evidence type="ECO:0000256" key="4">
    <source>
        <dbReference type="ARBA" id="ARBA00048364"/>
    </source>
</evidence>
<keyword evidence="1" id="KW-0808">Transferase</keyword>
<dbReference type="EMBL" id="JAQRFN010000002">
    <property type="protein sequence ID" value="MDC9595877.1"/>
    <property type="molecule type" value="Genomic_DNA"/>
</dbReference>
<keyword evidence="2" id="KW-0012">Acyltransferase</keyword>
<reference evidence="6 7" key="1">
    <citation type="submission" date="2023-02" db="EMBL/GenBank/DDBJ databases">
        <title>Entomopathogenic bacteria.</title>
        <authorList>
            <person name="Machado R.A."/>
        </authorList>
    </citation>
    <scope>NUCLEOTIDE SEQUENCE [LARGE SCALE GENOMIC DNA]</scope>
    <source>
        <strain evidence="6 7">XENO-2</strain>
    </source>
</reference>
<proteinExistence type="inferred from homology"/>